<feature type="non-terminal residue" evidence="5">
    <location>
        <position position="1"/>
    </location>
</feature>
<dbReference type="Proteomes" id="UP000799441">
    <property type="component" value="Unassembled WGS sequence"/>
</dbReference>
<dbReference type="OrthoDB" id="255837at2759"/>
<keyword evidence="2" id="KW-0227">DNA damage</keyword>
<evidence type="ECO:0000313" key="6">
    <source>
        <dbReference type="Proteomes" id="UP000799441"/>
    </source>
</evidence>
<comment type="caution">
    <text evidence="5">The sequence shown here is derived from an EMBL/GenBank/DDBJ whole genome shotgun (WGS) entry which is preliminary data.</text>
</comment>
<evidence type="ECO:0000313" key="5">
    <source>
        <dbReference type="EMBL" id="KAF2718374.1"/>
    </source>
</evidence>
<accession>A0A9P4Q251</accession>
<keyword evidence="6" id="KW-1185">Reference proteome</keyword>
<keyword evidence="4" id="KW-0175">Coiled coil</keyword>
<comment type="similarity">
    <text evidence="1">Belongs to the SWI5/SAE3 family.</text>
</comment>
<sequence>RVAALQMKRAALEETVATLQHKRQEMINATRLPSGLTMPTEWSYGHKSEQAMKTANGIVKEHITMLHRYNEIKDIAQGVMGMIAERKGARMADVMEDFGMTSKD</sequence>
<dbReference type="GO" id="GO:0000709">
    <property type="term" value="P:meiotic joint molecule formation"/>
    <property type="evidence" value="ECO:0007669"/>
    <property type="project" value="TreeGrafter"/>
</dbReference>
<dbReference type="Pfam" id="PF07061">
    <property type="entry name" value="Swi5"/>
    <property type="match status" value="1"/>
</dbReference>
<dbReference type="GO" id="GO:0032798">
    <property type="term" value="C:Swi5-Sfr1 complex"/>
    <property type="evidence" value="ECO:0007669"/>
    <property type="project" value="TreeGrafter"/>
</dbReference>
<protein>
    <recommendedName>
        <fullName evidence="7">Swi5-domain-containing protein</fullName>
    </recommendedName>
</protein>
<evidence type="ECO:0000256" key="4">
    <source>
        <dbReference type="SAM" id="Coils"/>
    </source>
</evidence>
<gene>
    <name evidence="5" type="ORF">K431DRAFT_207710</name>
</gene>
<dbReference type="EMBL" id="MU003826">
    <property type="protein sequence ID" value="KAF2718374.1"/>
    <property type="molecule type" value="Genomic_DNA"/>
</dbReference>
<dbReference type="GO" id="GO:0034974">
    <property type="term" value="C:Swi5-Swi2 complex"/>
    <property type="evidence" value="ECO:0007669"/>
    <property type="project" value="TreeGrafter"/>
</dbReference>
<name>A0A9P4Q251_9PEZI</name>
<dbReference type="AlphaFoldDB" id="A0A9P4Q251"/>
<keyword evidence="3" id="KW-0234">DNA repair</keyword>
<feature type="non-terminal residue" evidence="5">
    <location>
        <position position="104"/>
    </location>
</feature>
<dbReference type="GO" id="GO:0010772">
    <property type="term" value="P:meiotic DNA recombinase assembly involved in reciprocal meiotic recombination"/>
    <property type="evidence" value="ECO:0007669"/>
    <property type="project" value="TreeGrafter"/>
</dbReference>
<evidence type="ECO:0000256" key="2">
    <source>
        <dbReference type="ARBA" id="ARBA00022763"/>
    </source>
</evidence>
<evidence type="ECO:0008006" key="7">
    <source>
        <dbReference type="Google" id="ProtNLM"/>
    </source>
</evidence>
<dbReference type="PANTHER" id="PTHR28529:SF2">
    <property type="entry name" value="DNA REPAIR PROTEIN SWI5 HOMOLOG"/>
    <property type="match status" value="1"/>
</dbReference>
<dbReference type="Gene3D" id="1.20.5.170">
    <property type="match status" value="1"/>
</dbReference>
<reference evidence="5" key="1">
    <citation type="journal article" date="2020" name="Stud. Mycol.">
        <title>101 Dothideomycetes genomes: a test case for predicting lifestyles and emergence of pathogens.</title>
        <authorList>
            <person name="Haridas S."/>
            <person name="Albert R."/>
            <person name="Binder M."/>
            <person name="Bloem J."/>
            <person name="Labutti K."/>
            <person name="Salamov A."/>
            <person name="Andreopoulos B."/>
            <person name="Baker S."/>
            <person name="Barry K."/>
            <person name="Bills G."/>
            <person name="Bluhm B."/>
            <person name="Cannon C."/>
            <person name="Castanera R."/>
            <person name="Culley D."/>
            <person name="Daum C."/>
            <person name="Ezra D."/>
            <person name="Gonzalez J."/>
            <person name="Henrissat B."/>
            <person name="Kuo A."/>
            <person name="Liang C."/>
            <person name="Lipzen A."/>
            <person name="Lutzoni F."/>
            <person name="Magnuson J."/>
            <person name="Mondo S."/>
            <person name="Nolan M."/>
            <person name="Ohm R."/>
            <person name="Pangilinan J."/>
            <person name="Park H.-J."/>
            <person name="Ramirez L."/>
            <person name="Alfaro M."/>
            <person name="Sun H."/>
            <person name="Tritt A."/>
            <person name="Yoshinaga Y."/>
            <person name="Zwiers L.-H."/>
            <person name="Turgeon B."/>
            <person name="Goodwin S."/>
            <person name="Spatafora J."/>
            <person name="Crous P."/>
            <person name="Grigoriev I."/>
        </authorList>
    </citation>
    <scope>NUCLEOTIDE SEQUENCE</scope>
    <source>
        <strain evidence="5">CBS 116435</strain>
    </source>
</reference>
<evidence type="ECO:0000256" key="3">
    <source>
        <dbReference type="ARBA" id="ARBA00023204"/>
    </source>
</evidence>
<feature type="coiled-coil region" evidence="4">
    <location>
        <begin position="2"/>
        <end position="29"/>
    </location>
</feature>
<proteinExistence type="inferred from homology"/>
<dbReference type="PANTHER" id="PTHR28529">
    <property type="entry name" value="DNA REPAIR PROTEIN SWI5 HOMOLOG"/>
    <property type="match status" value="1"/>
</dbReference>
<dbReference type="InterPro" id="IPR010760">
    <property type="entry name" value="DNA-repair_Swi5"/>
</dbReference>
<organism evidence="5 6">
    <name type="scientific">Polychaeton citri CBS 116435</name>
    <dbReference type="NCBI Taxonomy" id="1314669"/>
    <lineage>
        <taxon>Eukaryota</taxon>
        <taxon>Fungi</taxon>
        <taxon>Dikarya</taxon>
        <taxon>Ascomycota</taxon>
        <taxon>Pezizomycotina</taxon>
        <taxon>Dothideomycetes</taxon>
        <taxon>Dothideomycetidae</taxon>
        <taxon>Capnodiales</taxon>
        <taxon>Capnodiaceae</taxon>
        <taxon>Polychaeton</taxon>
    </lineage>
</organism>
<evidence type="ECO:0000256" key="1">
    <source>
        <dbReference type="ARBA" id="ARBA00008060"/>
    </source>
</evidence>